<proteinExistence type="predicted"/>
<feature type="transmembrane region" description="Helical" evidence="1">
    <location>
        <begin position="24"/>
        <end position="43"/>
    </location>
</feature>
<gene>
    <name evidence="2" type="ORF">C7B43_04635</name>
</gene>
<keyword evidence="1" id="KW-1133">Transmembrane helix</keyword>
<evidence type="ECO:0000313" key="3">
    <source>
        <dbReference type="Proteomes" id="UP000242699"/>
    </source>
</evidence>
<evidence type="ECO:0000313" key="2">
    <source>
        <dbReference type="EMBL" id="PSR30761.1"/>
    </source>
</evidence>
<evidence type="ECO:0000256" key="1">
    <source>
        <dbReference type="SAM" id="Phobius"/>
    </source>
</evidence>
<feature type="transmembrane region" description="Helical" evidence="1">
    <location>
        <begin position="49"/>
        <end position="73"/>
    </location>
</feature>
<sequence length="80" mass="9135">MTTLKKWNLVQWKRWNQLPLQQRSGWLVGLIALGATMTAVSATQLTSPAFWRGFMTGIWASDTLILIGFLALIQFQARKR</sequence>
<accession>A0A2T2X8C8</accession>
<name>A0A2T2X8C8_9FIRM</name>
<dbReference type="AlphaFoldDB" id="A0A2T2X8C8"/>
<dbReference type="Proteomes" id="UP000242699">
    <property type="component" value="Unassembled WGS sequence"/>
</dbReference>
<organism evidence="2 3">
    <name type="scientific">Sulfobacillus benefaciens</name>
    <dbReference type="NCBI Taxonomy" id="453960"/>
    <lineage>
        <taxon>Bacteria</taxon>
        <taxon>Bacillati</taxon>
        <taxon>Bacillota</taxon>
        <taxon>Clostridia</taxon>
        <taxon>Eubacteriales</taxon>
        <taxon>Clostridiales Family XVII. Incertae Sedis</taxon>
        <taxon>Sulfobacillus</taxon>
    </lineage>
</organism>
<comment type="caution">
    <text evidence="2">The sequence shown here is derived from an EMBL/GenBank/DDBJ whole genome shotgun (WGS) entry which is preliminary data.</text>
</comment>
<dbReference type="EMBL" id="PXYT01000007">
    <property type="protein sequence ID" value="PSR30761.1"/>
    <property type="molecule type" value="Genomic_DNA"/>
</dbReference>
<keyword evidence="1" id="KW-0812">Transmembrane</keyword>
<protein>
    <submittedName>
        <fullName evidence="2">Uncharacterized protein</fullName>
    </submittedName>
</protein>
<keyword evidence="1" id="KW-0472">Membrane</keyword>
<reference evidence="2 3" key="1">
    <citation type="journal article" date="2014" name="BMC Genomics">
        <title>Comparison of environmental and isolate Sulfobacillus genomes reveals diverse carbon, sulfur, nitrogen, and hydrogen metabolisms.</title>
        <authorList>
            <person name="Justice N.B."/>
            <person name="Norman A."/>
            <person name="Brown C.T."/>
            <person name="Singh A."/>
            <person name="Thomas B.C."/>
            <person name="Banfield J.F."/>
        </authorList>
    </citation>
    <scope>NUCLEOTIDE SEQUENCE [LARGE SCALE GENOMIC DNA]</scope>
    <source>
        <strain evidence="2">AMDSBA1</strain>
    </source>
</reference>